<dbReference type="OrthoDB" id="3355929at2"/>
<dbReference type="InterPro" id="IPR010982">
    <property type="entry name" value="Lambda_DNA-bd_dom_sf"/>
</dbReference>
<evidence type="ECO:0000313" key="2">
    <source>
        <dbReference type="EMBL" id="TMQ99172.1"/>
    </source>
</evidence>
<sequence>MISDLNPDRSLWHLIAVEVRRQRELHQLSGNQLAERLDVDRSTVSRWENGIRRLIDGYAKQLDALRHTNGLFERLVRFATAIDTGDWMTGLAAYQERATRHRMWETVLVPGLFQTPDYARAALRVGLVDDPDRALERRMARQASVFDRPKLPYMSVILNWAVLAQPVDSPEIMKGQLARLLEIGELPTVSVRVLEREAGEHCGLDGPFHLLTVDDRDIAFDDASTRGRLMLDPAEVQSVGVYTDLELGYMEAGRDQEAD</sequence>
<proteinExistence type="predicted"/>
<accession>A0A5C4JAW1</accession>
<dbReference type="AlphaFoldDB" id="A0A5C4JAW1"/>
<organism evidence="2 3">
    <name type="scientific">Actinomadura soli</name>
    <dbReference type="NCBI Taxonomy" id="2508997"/>
    <lineage>
        <taxon>Bacteria</taxon>
        <taxon>Bacillati</taxon>
        <taxon>Actinomycetota</taxon>
        <taxon>Actinomycetes</taxon>
        <taxon>Streptosporangiales</taxon>
        <taxon>Thermomonosporaceae</taxon>
        <taxon>Actinomadura</taxon>
    </lineage>
</organism>
<name>A0A5C4JAW1_9ACTN</name>
<dbReference type="EMBL" id="VCKW01000088">
    <property type="protein sequence ID" value="TMQ99172.1"/>
    <property type="molecule type" value="Genomic_DNA"/>
</dbReference>
<dbReference type="Pfam" id="PF19054">
    <property type="entry name" value="DUF5753"/>
    <property type="match status" value="1"/>
</dbReference>
<dbReference type="GO" id="GO:0003677">
    <property type="term" value="F:DNA binding"/>
    <property type="evidence" value="ECO:0007669"/>
    <property type="project" value="InterPro"/>
</dbReference>
<dbReference type="InterPro" id="IPR001387">
    <property type="entry name" value="Cro/C1-type_HTH"/>
</dbReference>
<reference evidence="2 3" key="1">
    <citation type="submission" date="2019-05" db="EMBL/GenBank/DDBJ databases">
        <title>Draft genome sequence of Actinomadura sp. 14C53.</title>
        <authorList>
            <person name="Saricaoglu S."/>
            <person name="Isik K."/>
        </authorList>
    </citation>
    <scope>NUCLEOTIDE SEQUENCE [LARGE SCALE GENOMIC DNA]</scope>
    <source>
        <strain evidence="2 3">14C53</strain>
    </source>
</reference>
<dbReference type="CDD" id="cd00093">
    <property type="entry name" value="HTH_XRE"/>
    <property type="match status" value="1"/>
</dbReference>
<dbReference type="RefSeq" id="WP_138646367.1">
    <property type="nucleotide sequence ID" value="NZ_VCKW01000088.1"/>
</dbReference>
<dbReference type="Gene3D" id="1.10.260.40">
    <property type="entry name" value="lambda repressor-like DNA-binding domains"/>
    <property type="match status" value="1"/>
</dbReference>
<gene>
    <name evidence="2" type="ORF">ETD83_18430</name>
</gene>
<dbReference type="Proteomes" id="UP000309174">
    <property type="component" value="Unassembled WGS sequence"/>
</dbReference>
<evidence type="ECO:0000259" key="1">
    <source>
        <dbReference type="PROSITE" id="PS50943"/>
    </source>
</evidence>
<dbReference type="Pfam" id="PF01381">
    <property type="entry name" value="HTH_3"/>
    <property type="match status" value="1"/>
</dbReference>
<protein>
    <submittedName>
        <fullName evidence="2">Helix-turn-helix transcriptional regulator</fullName>
    </submittedName>
</protein>
<dbReference type="PROSITE" id="PS50943">
    <property type="entry name" value="HTH_CROC1"/>
    <property type="match status" value="1"/>
</dbReference>
<dbReference type="InterPro" id="IPR043917">
    <property type="entry name" value="DUF5753"/>
</dbReference>
<comment type="caution">
    <text evidence="2">The sequence shown here is derived from an EMBL/GenBank/DDBJ whole genome shotgun (WGS) entry which is preliminary data.</text>
</comment>
<dbReference type="SUPFAM" id="SSF47413">
    <property type="entry name" value="lambda repressor-like DNA-binding domains"/>
    <property type="match status" value="1"/>
</dbReference>
<keyword evidence="3" id="KW-1185">Reference proteome</keyword>
<feature type="domain" description="HTH cro/C1-type" evidence="1">
    <location>
        <begin position="19"/>
        <end position="53"/>
    </location>
</feature>
<evidence type="ECO:0000313" key="3">
    <source>
        <dbReference type="Proteomes" id="UP000309174"/>
    </source>
</evidence>
<dbReference type="SMART" id="SM00530">
    <property type="entry name" value="HTH_XRE"/>
    <property type="match status" value="1"/>
</dbReference>